<dbReference type="SMART" id="SM00052">
    <property type="entry name" value="EAL"/>
    <property type="match status" value="1"/>
</dbReference>
<dbReference type="InterPro" id="IPR050706">
    <property type="entry name" value="Cyclic-di-GMP_PDE-like"/>
</dbReference>
<gene>
    <name evidence="2" type="ordered locus">Mlg_2042</name>
</gene>
<dbReference type="Pfam" id="PF00563">
    <property type="entry name" value="EAL"/>
    <property type="match status" value="1"/>
</dbReference>
<dbReference type="Proteomes" id="UP000001962">
    <property type="component" value="Chromosome"/>
</dbReference>
<dbReference type="eggNOG" id="COG2200">
    <property type="taxonomic scope" value="Bacteria"/>
</dbReference>
<keyword evidence="3" id="KW-1185">Reference proteome</keyword>
<accession>Q0A703</accession>
<dbReference type="AlphaFoldDB" id="Q0A703"/>
<dbReference type="EMBL" id="CP000453">
    <property type="protein sequence ID" value="ABI57384.1"/>
    <property type="molecule type" value="Genomic_DNA"/>
</dbReference>
<dbReference type="KEGG" id="aeh:Mlg_2042"/>
<dbReference type="SUPFAM" id="SSF141868">
    <property type="entry name" value="EAL domain-like"/>
    <property type="match status" value="1"/>
</dbReference>
<dbReference type="InterPro" id="IPR035919">
    <property type="entry name" value="EAL_sf"/>
</dbReference>
<dbReference type="PANTHER" id="PTHR33121:SF15">
    <property type="entry name" value="BLUE LIGHT- AND TEMPERATURE-REGULATED ANTIREPRESSOR BLUF"/>
    <property type="match status" value="1"/>
</dbReference>
<dbReference type="PROSITE" id="PS50883">
    <property type="entry name" value="EAL"/>
    <property type="match status" value="1"/>
</dbReference>
<evidence type="ECO:0000313" key="2">
    <source>
        <dbReference type="EMBL" id="ABI57384.1"/>
    </source>
</evidence>
<name>Q0A703_ALKEH</name>
<dbReference type="HOGENOM" id="CLU_000445_70_0_6"/>
<sequence>MSCPGCEKVPKQPQGAGTLYILPAQPHAAATIVEALVGDGLTPEQHGDSILAVPVEPGALNRIMALLGGALTPQEQAACQANFFADGGDWSPETLLATRPLDVLVARSQFVWLNELIEDLRLQMHFQPIVHADDGRTIFAYESLARGLDHAGQLISPGRLFPAARAANLLFHLDRAARISAIRQSHQHRIQQPVFINFNPTAIYDPGFCLRTTFKEVRRLGIDPANFVFEVVETDSVTDETHLKSILEEYRRQGFRIALDDLGAGFGSLTLLKQIRPDFIKLDRELVDGVHWDNYKASITAHLIRMGKDLQVRIIAEGIEQPEDWHWLRERGVDYVQGFHFARPASPPPVLG</sequence>
<feature type="domain" description="EAL" evidence="1">
    <location>
        <begin position="106"/>
        <end position="352"/>
    </location>
</feature>
<dbReference type="InterPro" id="IPR001633">
    <property type="entry name" value="EAL_dom"/>
</dbReference>
<dbReference type="OrthoDB" id="1673646at2"/>
<dbReference type="Gene3D" id="3.20.20.450">
    <property type="entry name" value="EAL domain"/>
    <property type="match status" value="1"/>
</dbReference>
<proteinExistence type="predicted"/>
<evidence type="ECO:0000313" key="3">
    <source>
        <dbReference type="Proteomes" id="UP000001962"/>
    </source>
</evidence>
<dbReference type="GO" id="GO:0071111">
    <property type="term" value="F:cyclic-guanylate-specific phosphodiesterase activity"/>
    <property type="evidence" value="ECO:0007669"/>
    <property type="project" value="InterPro"/>
</dbReference>
<dbReference type="CDD" id="cd01948">
    <property type="entry name" value="EAL"/>
    <property type="match status" value="1"/>
</dbReference>
<dbReference type="PANTHER" id="PTHR33121">
    <property type="entry name" value="CYCLIC DI-GMP PHOSPHODIESTERASE PDEF"/>
    <property type="match status" value="1"/>
</dbReference>
<organism evidence="2 3">
    <name type="scientific">Alkalilimnicola ehrlichii (strain ATCC BAA-1101 / DSM 17681 / MLHE-1)</name>
    <dbReference type="NCBI Taxonomy" id="187272"/>
    <lineage>
        <taxon>Bacteria</taxon>
        <taxon>Pseudomonadati</taxon>
        <taxon>Pseudomonadota</taxon>
        <taxon>Gammaproteobacteria</taxon>
        <taxon>Chromatiales</taxon>
        <taxon>Ectothiorhodospiraceae</taxon>
        <taxon>Alkalilimnicola</taxon>
    </lineage>
</organism>
<evidence type="ECO:0000259" key="1">
    <source>
        <dbReference type="PROSITE" id="PS50883"/>
    </source>
</evidence>
<protein>
    <submittedName>
        <fullName evidence="2">Diguanylate phosphodiesterase</fullName>
    </submittedName>
</protein>
<reference evidence="3" key="1">
    <citation type="submission" date="2006-08" db="EMBL/GenBank/DDBJ databases">
        <title>Complete sequence of Alkalilimnicola ehrilichei MLHE-1.</title>
        <authorList>
            <person name="Copeland A."/>
            <person name="Lucas S."/>
            <person name="Lapidus A."/>
            <person name="Barry K."/>
            <person name="Detter J.C."/>
            <person name="Glavina del Rio T."/>
            <person name="Hammon N."/>
            <person name="Israni S."/>
            <person name="Dalin E."/>
            <person name="Tice H."/>
            <person name="Pitluck S."/>
            <person name="Sims D."/>
            <person name="Brettin T."/>
            <person name="Bruce D."/>
            <person name="Han C."/>
            <person name="Tapia R."/>
            <person name="Gilna P."/>
            <person name="Schmutz J."/>
            <person name="Larimer F."/>
            <person name="Land M."/>
            <person name="Hauser L."/>
            <person name="Kyrpides N."/>
            <person name="Mikhailova N."/>
            <person name="Oremland R.S."/>
            <person name="Hoeft S.E."/>
            <person name="Switzer-Blum J."/>
            <person name="Kulp T."/>
            <person name="King G."/>
            <person name="Tabita R."/>
            <person name="Witte B."/>
            <person name="Santini J.M."/>
            <person name="Basu P."/>
            <person name="Hollibaugh J.T."/>
            <person name="Xie G."/>
            <person name="Stolz J.F."/>
            <person name="Richardson P."/>
        </authorList>
    </citation>
    <scope>NUCLEOTIDE SEQUENCE [LARGE SCALE GENOMIC DNA]</scope>
    <source>
        <strain evidence="3">ATCC BAA-1101 / DSM 17681 / MLHE-1</strain>
    </source>
</reference>
<dbReference type="RefSeq" id="WP_011629778.1">
    <property type="nucleotide sequence ID" value="NC_008340.1"/>
</dbReference>